<evidence type="ECO:0008006" key="3">
    <source>
        <dbReference type="Google" id="ProtNLM"/>
    </source>
</evidence>
<name>A0A160TAG8_9ZZZZ</name>
<dbReference type="InterPro" id="IPR021724">
    <property type="entry name" value="DUF3297"/>
</dbReference>
<organism evidence="2">
    <name type="scientific">hydrothermal vent metagenome</name>
    <dbReference type="NCBI Taxonomy" id="652676"/>
    <lineage>
        <taxon>unclassified sequences</taxon>
        <taxon>metagenomes</taxon>
        <taxon>ecological metagenomes</taxon>
    </lineage>
</organism>
<feature type="region of interest" description="Disordered" evidence="1">
    <location>
        <begin position="1"/>
        <end position="21"/>
    </location>
</feature>
<sequence length="82" mass="9322">MNDTASQPALPDHLSSNPRSPHYVKEVFEHNIGIRLNGKERNDVEEYCISEGWIKIASPKALDRRGQPLLMKLKGTVEAFYI</sequence>
<accession>A0A160TAG8</accession>
<reference evidence="2" key="1">
    <citation type="submission" date="2015-10" db="EMBL/GenBank/DDBJ databases">
        <authorList>
            <person name="Gilbert D.G."/>
        </authorList>
    </citation>
    <scope>NUCLEOTIDE SEQUENCE</scope>
</reference>
<evidence type="ECO:0000256" key="1">
    <source>
        <dbReference type="SAM" id="MobiDB-lite"/>
    </source>
</evidence>
<dbReference type="AlphaFoldDB" id="A0A160TAG8"/>
<dbReference type="Pfam" id="PF11730">
    <property type="entry name" value="DUF3297"/>
    <property type="match status" value="1"/>
</dbReference>
<evidence type="ECO:0000313" key="2">
    <source>
        <dbReference type="EMBL" id="CUS40691.1"/>
    </source>
</evidence>
<dbReference type="EMBL" id="CZQC01000022">
    <property type="protein sequence ID" value="CUS40691.1"/>
    <property type="molecule type" value="Genomic_DNA"/>
</dbReference>
<proteinExistence type="predicted"/>
<gene>
    <name evidence="2" type="ORF">MGWOODY_Tha1170</name>
</gene>
<protein>
    <recommendedName>
        <fullName evidence="3">Glutathione peroxidase</fullName>
    </recommendedName>
</protein>